<dbReference type="Gene3D" id="3.40.50.2000">
    <property type="entry name" value="Glycogen Phosphorylase B"/>
    <property type="match status" value="1"/>
</dbReference>
<dbReference type="KEGG" id="tit:Thit_0651"/>
<gene>
    <name evidence="2" type="ordered locus">Thit_0651</name>
</gene>
<keyword evidence="3" id="KW-1185">Reference proteome</keyword>
<dbReference type="EMBL" id="CP001936">
    <property type="protein sequence ID" value="ADD01950.1"/>
    <property type="molecule type" value="Genomic_DNA"/>
</dbReference>
<dbReference type="Proteomes" id="UP000001552">
    <property type="component" value="Chromosome"/>
</dbReference>
<dbReference type="InterPro" id="IPR001296">
    <property type="entry name" value="Glyco_trans_1"/>
</dbReference>
<evidence type="ECO:0000313" key="2">
    <source>
        <dbReference type="EMBL" id="ADD01950.1"/>
    </source>
</evidence>
<feature type="domain" description="Glycosyl transferase family 1" evidence="1">
    <location>
        <begin position="176"/>
        <end position="326"/>
    </location>
</feature>
<dbReference type="SUPFAM" id="SSF53756">
    <property type="entry name" value="UDP-Glycosyltransferase/glycogen phosphorylase"/>
    <property type="match status" value="1"/>
</dbReference>
<dbReference type="CAZy" id="GT4">
    <property type="family name" value="Glycosyltransferase Family 4"/>
</dbReference>
<evidence type="ECO:0000313" key="3">
    <source>
        <dbReference type="Proteomes" id="UP000001552"/>
    </source>
</evidence>
<dbReference type="Gene3D" id="3.40.50.11090">
    <property type="match status" value="1"/>
</dbReference>
<dbReference type="PANTHER" id="PTHR12526:SF618">
    <property type="entry name" value="GLYCOSYLTRANSFERASE, FAMILY 4"/>
    <property type="match status" value="1"/>
</dbReference>
<evidence type="ECO:0000259" key="1">
    <source>
        <dbReference type="Pfam" id="PF00534"/>
    </source>
</evidence>
<dbReference type="Pfam" id="PF00534">
    <property type="entry name" value="Glycos_transf_1"/>
    <property type="match status" value="1"/>
</dbReference>
<reference evidence="2" key="1">
    <citation type="submission" date="2010-02" db="EMBL/GenBank/DDBJ databases">
        <title>Complete sequence of Thermoanaerobacter italicus Ab9.</title>
        <authorList>
            <consortium name="US DOE Joint Genome Institute"/>
            <person name="Lucas S."/>
            <person name="Copeland A."/>
            <person name="Lapidus A."/>
            <person name="Cheng J.-F."/>
            <person name="Bruce D."/>
            <person name="Goodwin L."/>
            <person name="Pitluck S."/>
            <person name="Chertkov O."/>
            <person name="Detter J.C."/>
            <person name="Han C."/>
            <person name="Tapia R."/>
            <person name="Land M."/>
            <person name="Hauser L."/>
            <person name="Kyrpides N."/>
            <person name="Mikhailova N."/>
            <person name="Hemme C.L."/>
            <person name="Woyke T."/>
        </authorList>
    </citation>
    <scope>NUCLEOTIDE SEQUENCE [LARGE SCALE GENOMIC DNA]</scope>
    <source>
        <strain evidence="2">Ab9</strain>
    </source>
</reference>
<dbReference type="PANTHER" id="PTHR12526">
    <property type="entry name" value="GLYCOSYLTRANSFERASE"/>
    <property type="match status" value="1"/>
</dbReference>
<proteinExistence type="predicted"/>
<sequence>MKINFILPFTSLTGGIKVIFEYANRLNDRGHDVICYVPMLAYRFNNYGLVGELKRFKSSVGNTLKRRTKVDWFDLKVPIKLVPLINDIFIRDADVTIATAWPTAYSVYKLNKSKGEKYYFIQHYEIWSGPKKLVDGSYKLPLKRIVIAKWLKDLMENEFKVDVTALIPNGINLNEFFNDNKVFNKEKIILMMYHNLEWKGYKDGLKAFEMVRKKHPELKLRLFGLKKGNDIPEYAELYENPPRNLLRRLYSTSDIFVSPSWTEGWHLPPMEAMACKCAVVATNVGCIPDIGIHRETAMVCEPHDIQGLANNILELVENEELLKKISFKGFEKIRNYTWENSTDLLEKVLMSK</sequence>
<dbReference type="eggNOG" id="COG0438">
    <property type="taxonomic scope" value="Bacteria"/>
</dbReference>
<dbReference type="HOGENOM" id="CLU_009583_43_0_9"/>
<organism evidence="2 3">
    <name type="scientific">Thermoanaerobacter italicus (strain DSM 9252 / Ab9)</name>
    <dbReference type="NCBI Taxonomy" id="580331"/>
    <lineage>
        <taxon>Bacteria</taxon>
        <taxon>Bacillati</taxon>
        <taxon>Bacillota</taxon>
        <taxon>Clostridia</taxon>
        <taxon>Thermoanaerobacterales</taxon>
        <taxon>Thermoanaerobacteraceae</taxon>
        <taxon>Thermoanaerobacter</taxon>
    </lineage>
</organism>
<dbReference type="CDD" id="cd03801">
    <property type="entry name" value="GT4_PimA-like"/>
    <property type="match status" value="1"/>
</dbReference>
<name>D3T7L8_THEIA</name>
<dbReference type="AlphaFoldDB" id="D3T7L8"/>
<accession>D3T7L8</accession>
<dbReference type="OrthoDB" id="9795068at2"/>
<dbReference type="GO" id="GO:0016757">
    <property type="term" value="F:glycosyltransferase activity"/>
    <property type="evidence" value="ECO:0007669"/>
    <property type="project" value="InterPro"/>
</dbReference>
<protein>
    <submittedName>
        <fullName evidence="2">Glycosyl transferase group 1</fullName>
    </submittedName>
</protein>
<keyword evidence="2" id="KW-0808">Transferase</keyword>